<dbReference type="GO" id="GO:0005783">
    <property type="term" value="C:endoplasmic reticulum"/>
    <property type="evidence" value="ECO:0007669"/>
    <property type="project" value="TreeGrafter"/>
</dbReference>
<evidence type="ECO:0000256" key="4">
    <source>
        <dbReference type="ARBA" id="ARBA00022516"/>
    </source>
</evidence>
<dbReference type="Pfam" id="PF01553">
    <property type="entry name" value="Acyltransferase"/>
    <property type="match status" value="1"/>
</dbReference>
<evidence type="ECO:0000256" key="7">
    <source>
        <dbReference type="ARBA" id="ARBA00022723"/>
    </source>
</evidence>
<evidence type="ECO:0000256" key="13">
    <source>
        <dbReference type="ARBA" id="ARBA00023264"/>
    </source>
</evidence>
<dbReference type="SUPFAM" id="SSF47473">
    <property type="entry name" value="EF-hand"/>
    <property type="match status" value="1"/>
</dbReference>
<evidence type="ECO:0000256" key="2">
    <source>
        <dbReference type="ARBA" id="ARBA00005074"/>
    </source>
</evidence>
<dbReference type="Ensembl" id="ENSATET00000054927.2">
    <property type="protein sequence ID" value="ENSATEP00000047411.1"/>
    <property type="gene ID" value="ENSATEG00000002566.3"/>
</dbReference>
<dbReference type="PROSITE" id="PS00018">
    <property type="entry name" value="EF_HAND_1"/>
    <property type="match status" value="2"/>
</dbReference>
<evidence type="ECO:0000256" key="15">
    <source>
        <dbReference type="ARBA" id="ARBA00025707"/>
    </source>
</evidence>
<keyword evidence="5" id="KW-0808">Transferase</keyword>
<protein>
    <recommendedName>
        <fullName evidence="17">EF-hand domain-containing protein</fullName>
    </recommendedName>
</protein>
<dbReference type="CDD" id="cd07991">
    <property type="entry name" value="LPLAT_LPCAT1-like"/>
    <property type="match status" value="1"/>
</dbReference>
<evidence type="ECO:0000256" key="5">
    <source>
        <dbReference type="ARBA" id="ARBA00022679"/>
    </source>
</evidence>
<gene>
    <name evidence="18" type="primary">LPCAT2</name>
</gene>
<evidence type="ECO:0000256" key="16">
    <source>
        <dbReference type="SAM" id="Phobius"/>
    </source>
</evidence>
<dbReference type="GO" id="GO:0008654">
    <property type="term" value="P:phospholipid biosynthetic process"/>
    <property type="evidence" value="ECO:0007669"/>
    <property type="project" value="UniProtKB-KW"/>
</dbReference>
<dbReference type="SMART" id="SM00054">
    <property type="entry name" value="EFh"/>
    <property type="match status" value="4"/>
</dbReference>
<dbReference type="PROSITE" id="PS50222">
    <property type="entry name" value="EF_HAND_2"/>
    <property type="match status" value="3"/>
</dbReference>
<evidence type="ECO:0000313" key="18">
    <source>
        <dbReference type="Ensembl" id="ENSATEP00000047411.1"/>
    </source>
</evidence>
<dbReference type="Gene3D" id="1.10.238.10">
    <property type="entry name" value="EF-hand"/>
    <property type="match status" value="1"/>
</dbReference>
<evidence type="ECO:0000256" key="6">
    <source>
        <dbReference type="ARBA" id="ARBA00022692"/>
    </source>
</evidence>
<comment type="pathway">
    <text evidence="2">Lipid metabolism; phospholipid metabolism.</text>
</comment>
<evidence type="ECO:0000256" key="3">
    <source>
        <dbReference type="ARBA" id="ARBA00008655"/>
    </source>
</evidence>
<reference evidence="18" key="1">
    <citation type="submission" date="2021-04" db="EMBL/GenBank/DDBJ databases">
        <authorList>
            <consortium name="Wellcome Sanger Institute Data Sharing"/>
        </authorList>
    </citation>
    <scope>NUCLEOTIDE SEQUENCE [LARGE SCALE GENOMIC DNA]</scope>
</reference>
<keyword evidence="10" id="KW-0443">Lipid metabolism</keyword>
<dbReference type="GO" id="GO:0016020">
    <property type="term" value="C:membrane"/>
    <property type="evidence" value="ECO:0007669"/>
    <property type="project" value="UniProtKB-SubCell"/>
</dbReference>
<dbReference type="InterPro" id="IPR045252">
    <property type="entry name" value="LPCAT1-like"/>
</dbReference>
<keyword evidence="12" id="KW-0594">Phospholipid biosynthesis</keyword>
<dbReference type="InterPro" id="IPR002123">
    <property type="entry name" value="Plipid/glycerol_acylTrfase"/>
</dbReference>
<dbReference type="SMART" id="SM00563">
    <property type="entry name" value="PlsC"/>
    <property type="match status" value="1"/>
</dbReference>
<dbReference type="CDD" id="cd00051">
    <property type="entry name" value="EFh"/>
    <property type="match status" value="1"/>
</dbReference>
<dbReference type="SUPFAM" id="SSF69593">
    <property type="entry name" value="Glycerol-3-phosphate (1)-acyltransferase"/>
    <property type="match status" value="1"/>
</dbReference>
<dbReference type="PANTHER" id="PTHR23063:SF21">
    <property type="entry name" value="LYSOPHOSPHATIDYLCHOLINE ACYLTRANSFERASE 2"/>
    <property type="match status" value="1"/>
</dbReference>
<comment type="pathway">
    <text evidence="15">Phospholipid metabolism.</text>
</comment>
<dbReference type="GeneTree" id="ENSGT01030000234574"/>
<dbReference type="Pfam" id="PF00036">
    <property type="entry name" value="EF-hand_1"/>
    <property type="match status" value="1"/>
</dbReference>
<dbReference type="InterPro" id="IPR018247">
    <property type="entry name" value="EF_Hand_1_Ca_BS"/>
</dbReference>
<keyword evidence="9 16" id="KW-1133">Transmembrane helix</keyword>
<comment type="subcellular location">
    <subcellularLocation>
        <location evidence="1">Membrane</location>
    </subcellularLocation>
</comment>
<keyword evidence="11 16" id="KW-0472">Membrane</keyword>
<feature type="domain" description="EF-hand" evidence="17">
    <location>
        <begin position="337"/>
        <end position="372"/>
    </location>
</feature>
<feature type="domain" description="EF-hand" evidence="17">
    <location>
        <begin position="409"/>
        <end position="444"/>
    </location>
</feature>
<evidence type="ECO:0000256" key="14">
    <source>
        <dbReference type="ARBA" id="ARBA00023315"/>
    </source>
</evidence>
<dbReference type="GO" id="GO:0047184">
    <property type="term" value="F:1-acylglycerophosphocholine O-acyltransferase activity"/>
    <property type="evidence" value="ECO:0007669"/>
    <property type="project" value="TreeGrafter"/>
</dbReference>
<dbReference type="AlphaFoldDB" id="A0A7N6AF08"/>
<evidence type="ECO:0000256" key="10">
    <source>
        <dbReference type="ARBA" id="ARBA00023098"/>
    </source>
</evidence>
<name>A0A7N6AF08_ANATE</name>
<evidence type="ECO:0000313" key="19">
    <source>
        <dbReference type="Proteomes" id="UP000265040"/>
    </source>
</evidence>
<dbReference type="InterPro" id="IPR011992">
    <property type="entry name" value="EF-hand-dom_pair"/>
</dbReference>
<keyword evidence="8" id="KW-0106">Calcium</keyword>
<dbReference type="Proteomes" id="UP000265040">
    <property type="component" value="Chromosome 3"/>
</dbReference>
<evidence type="ECO:0000256" key="8">
    <source>
        <dbReference type="ARBA" id="ARBA00022837"/>
    </source>
</evidence>
<keyword evidence="4" id="KW-0444">Lipid biosynthesis</keyword>
<evidence type="ECO:0000256" key="12">
    <source>
        <dbReference type="ARBA" id="ARBA00023209"/>
    </source>
</evidence>
<dbReference type="UniPathway" id="UPA00085"/>
<comment type="similarity">
    <text evidence="3">Belongs to the 1-acyl-sn-glycerol-3-phosphate acyltransferase family.</text>
</comment>
<sequence length="490" mass="54266">TTMPPQRVSALPRQRSLLLPAVINPFVQDTELSQAAVVKCVLLGVFLVPLRAILMCLVLAVTWPVSVMITFKRPLKGAVEPLTGWRRFMCRTVLAALGRTYYFSMGFRVVVKGKQVSSTEAPILAVAPHSTFFDGIACVVAGLPSTVSRVENLATPIFGRFLRCLQPVLVSRHDPDSRKNTIQEIESRAKSGGLWPQVLIFPEGTCTNRSCLITFKQGAFIPGVPVQPVLIRYPNELVNDSHPASHPDHCICPLCVCRALGVPVTDHTYEDCRLMISAGELTLPMEAGLVEFTKISRKLHLKWDNVRKELESFAAMASSCKGGRITVEEFAGFLKLPVSPALEELFSLFDRNGDGTIDFREYVIGVTILCRPANTEEVLRMAFGLFDTDEDEKITQEEFTALLRSALGVSDLNMAKLFKEIDADGSGFITFSEFQSFATTHPEYAKLFTTYLELQRYQAIQEVMPGDLELAGQMSSGEKQEDSVSDKKDD</sequence>
<dbReference type="InterPro" id="IPR002048">
    <property type="entry name" value="EF_hand_dom"/>
</dbReference>
<reference evidence="18" key="2">
    <citation type="submission" date="2025-08" db="UniProtKB">
        <authorList>
            <consortium name="Ensembl"/>
        </authorList>
    </citation>
    <scope>IDENTIFICATION</scope>
</reference>
<evidence type="ECO:0000256" key="9">
    <source>
        <dbReference type="ARBA" id="ARBA00022989"/>
    </source>
</evidence>
<feature type="transmembrane region" description="Helical" evidence="16">
    <location>
        <begin position="52"/>
        <end position="71"/>
    </location>
</feature>
<accession>A0A7N6AF08</accession>
<feature type="domain" description="EF-hand" evidence="17">
    <location>
        <begin position="374"/>
        <end position="408"/>
    </location>
</feature>
<keyword evidence="6 16" id="KW-0812">Transmembrane</keyword>
<dbReference type="PANTHER" id="PTHR23063">
    <property type="entry name" value="PHOSPHOLIPID ACYLTRANSFERASE"/>
    <property type="match status" value="1"/>
</dbReference>
<evidence type="ECO:0000259" key="17">
    <source>
        <dbReference type="PROSITE" id="PS50222"/>
    </source>
</evidence>
<keyword evidence="13" id="KW-1208">Phospholipid metabolism</keyword>
<keyword evidence="7" id="KW-0479">Metal-binding</keyword>
<keyword evidence="19" id="KW-1185">Reference proteome</keyword>
<dbReference type="GO" id="GO:0005509">
    <property type="term" value="F:calcium ion binding"/>
    <property type="evidence" value="ECO:0007669"/>
    <property type="project" value="InterPro"/>
</dbReference>
<reference evidence="18" key="3">
    <citation type="submission" date="2025-09" db="UniProtKB">
        <authorList>
            <consortium name="Ensembl"/>
        </authorList>
    </citation>
    <scope>IDENTIFICATION</scope>
</reference>
<dbReference type="Pfam" id="PF13499">
    <property type="entry name" value="EF-hand_7"/>
    <property type="match status" value="1"/>
</dbReference>
<evidence type="ECO:0000256" key="11">
    <source>
        <dbReference type="ARBA" id="ARBA00023136"/>
    </source>
</evidence>
<dbReference type="GO" id="GO:0042171">
    <property type="term" value="F:lysophosphatidic acid acyltransferase activity"/>
    <property type="evidence" value="ECO:0007669"/>
    <property type="project" value="TreeGrafter"/>
</dbReference>
<keyword evidence="14" id="KW-0012">Acyltransferase</keyword>
<proteinExistence type="inferred from homology"/>
<organism evidence="18 19">
    <name type="scientific">Anabas testudineus</name>
    <name type="common">Climbing perch</name>
    <name type="synonym">Anthias testudineus</name>
    <dbReference type="NCBI Taxonomy" id="64144"/>
    <lineage>
        <taxon>Eukaryota</taxon>
        <taxon>Metazoa</taxon>
        <taxon>Chordata</taxon>
        <taxon>Craniata</taxon>
        <taxon>Vertebrata</taxon>
        <taxon>Euteleostomi</taxon>
        <taxon>Actinopterygii</taxon>
        <taxon>Neopterygii</taxon>
        <taxon>Teleostei</taxon>
        <taxon>Neoteleostei</taxon>
        <taxon>Acanthomorphata</taxon>
        <taxon>Anabantaria</taxon>
        <taxon>Anabantiformes</taxon>
        <taxon>Anabantoidei</taxon>
        <taxon>Anabantidae</taxon>
        <taxon>Anabas</taxon>
    </lineage>
</organism>
<evidence type="ECO:0000256" key="1">
    <source>
        <dbReference type="ARBA" id="ARBA00004370"/>
    </source>
</evidence>